<dbReference type="Gene3D" id="3.40.50.2000">
    <property type="entry name" value="Glycogen Phosphorylase B"/>
    <property type="match status" value="2"/>
</dbReference>
<organism evidence="3 4">
    <name type="scientific">Runella rosea</name>
    <dbReference type="NCBI Taxonomy" id="2259595"/>
    <lineage>
        <taxon>Bacteria</taxon>
        <taxon>Pseudomonadati</taxon>
        <taxon>Bacteroidota</taxon>
        <taxon>Cytophagia</taxon>
        <taxon>Cytophagales</taxon>
        <taxon>Spirosomataceae</taxon>
        <taxon>Runella</taxon>
    </lineage>
</organism>
<feature type="domain" description="Glycosyl transferase family 1" evidence="1">
    <location>
        <begin position="191"/>
        <end position="358"/>
    </location>
</feature>
<dbReference type="AlphaFoldDB" id="A0A344TSR5"/>
<keyword evidence="4" id="KW-1185">Reference proteome</keyword>
<dbReference type="InterPro" id="IPR001296">
    <property type="entry name" value="Glyco_trans_1"/>
</dbReference>
<reference evidence="3 4" key="1">
    <citation type="submission" date="2018-07" db="EMBL/GenBank/DDBJ databases">
        <title>Genome sequencing of Runella.</title>
        <authorList>
            <person name="Baek M.-G."/>
            <person name="Yi H."/>
        </authorList>
    </citation>
    <scope>NUCLEOTIDE SEQUENCE [LARGE SCALE GENOMIC DNA]</scope>
    <source>
        <strain evidence="3 4">HYN0085</strain>
    </source>
</reference>
<name>A0A344TSR5_9BACT</name>
<dbReference type="Proteomes" id="UP000251993">
    <property type="component" value="Chromosome"/>
</dbReference>
<accession>A0A344TSR5</accession>
<dbReference type="PANTHER" id="PTHR45947:SF3">
    <property type="entry name" value="SULFOQUINOVOSYL TRANSFERASE SQD2"/>
    <property type="match status" value="1"/>
</dbReference>
<dbReference type="OrthoDB" id="9790710at2"/>
<dbReference type="SUPFAM" id="SSF53756">
    <property type="entry name" value="UDP-Glycosyltransferase/glycogen phosphorylase"/>
    <property type="match status" value="1"/>
</dbReference>
<keyword evidence="3" id="KW-0808">Transferase</keyword>
<evidence type="ECO:0000259" key="1">
    <source>
        <dbReference type="Pfam" id="PF00534"/>
    </source>
</evidence>
<dbReference type="KEGG" id="run:DR864_22685"/>
<feature type="domain" description="Glycosyltransferase subfamily 4-like N-terminal" evidence="2">
    <location>
        <begin position="13"/>
        <end position="180"/>
    </location>
</feature>
<dbReference type="GO" id="GO:0016757">
    <property type="term" value="F:glycosyltransferase activity"/>
    <property type="evidence" value="ECO:0007669"/>
    <property type="project" value="InterPro"/>
</dbReference>
<gene>
    <name evidence="3" type="ORF">DR864_22685</name>
</gene>
<dbReference type="RefSeq" id="WP_114070427.1">
    <property type="nucleotide sequence ID" value="NZ_CP030850.1"/>
</dbReference>
<dbReference type="PANTHER" id="PTHR45947">
    <property type="entry name" value="SULFOQUINOVOSYL TRANSFERASE SQD2"/>
    <property type="match status" value="1"/>
</dbReference>
<dbReference type="Pfam" id="PF00534">
    <property type="entry name" value="Glycos_transf_1"/>
    <property type="match status" value="1"/>
</dbReference>
<protein>
    <submittedName>
        <fullName evidence="3">Glycosyl transferase family 1</fullName>
    </submittedName>
</protein>
<dbReference type="Pfam" id="PF13439">
    <property type="entry name" value="Glyco_transf_4"/>
    <property type="match status" value="1"/>
</dbReference>
<sequence length="383" mass="43276">MRILNICAYTWAIGGPARIIYDHTTVVLKQGHEVDILSPATPGDKIYPAPEGARVIVCKRTQPISRFFPEFSLELWDFLKTHIHEYDVVHCHGIWHFGSVAPFLFKNNTPKAITIHGLLDKWALNHGFWKKKIFSILFQKRFLKRANLIQINNHDELNDLKQYLGFQHPNVAIIPNGMQLAELADLPPKGTFRAKFNLPDNKKLVLFMGRLNIKKGLDLLLPAFQKYTQNHDDTLLILAGPDDGYQTETERFIEAHQLQNKMVMVGMLTGETKKAALADATIFALPSYSEGFSIAALEAMTAGVPALVSDRIGFDGTVAQYQAAHEVPLTVEGVYEGLLKLLQQPQYADTLRQNARKMVETLYDIEIVATNLAKEFEKIVRKK</sequence>
<dbReference type="InterPro" id="IPR028098">
    <property type="entry name" value="Glyco_trans_4-like_N"/>
</dbReference>
<dbReference type="EMBL" id="CP030850">
    <property type="protein sequence ID" value="AXE21686.1"/>
    <property type="molecule type" value="Genomic_DNA"/>
</dbReference>
<evidence type="ECO:0000313" key="3">
    <source>
        <dbReference type="EMBL" id="AXE21686.1"/>
    </source>
</evidence>
<evidence type="ECO:0000313" key="4">
    <source>
        <dbReference type="Proteomes" id="UP000251993"/>
    </source>
</evidence>
<proteinExistence type="predicted"/>
<dbReference type="InterPro" id="IPR050194">
    <property type="entry name" value="Glycosyltransferase_grp1"/>
</dbReference>
<evidence type="ECO:0000259" key="2">
    <source>
        <dbReference type="Pfam" id="PF13439"/>
    </source>
</evidence>